<sequence>MLPFATRNRSPNVLQCAEPMVWPPDRVTRSSRVSPLAAKLAAMASTEKPVSMMFARTLDANETRPSRLPRVTGTAGPPVNTTASLAARTTMSLQETVAGHMISSNLLAASITLNPPSERFAGSVLSVLLPCISTEASHPSTKQSWKTSLRSLPGMVGSRVEADLTISLTASSTPGQETA</sequence>
<protein>
    <submittedName>
        <fullName evidence="1">Uncharacterized protein</fullName>
    </submittedName>
</protein>
<dbReference type="EMBL" id="GBRH01218269">
    <property type="protein sequence ID" value="JAD79626.1"/>
    <property type="molecule type" value="Transcribed_RNA"/>
</dbReference>
<reference evidence="1" key="1">
    <citation type="submission" date="2014-09" db="EMBL/GenBank/DDBJ databases">
        <authorList>
            <person name="Magalhaes I.L.F."/>
            <person name="Oliveira U."/>
            <person name="Santos F.R."/>
            <person name="Vidigal T.H.D.A."/>
            <person name="Brescovit A.D."/>
            <person name="Santos A.J."/>
        </authorList>
    </citation>
    <scope>NUCLEOTIDE SEQUENCE</scope>
    <source>
        <tissue evidence="1">Shoot tissue taken approximately 20 cm above the soil surface</tissue>
    </source>
</reference>
<reference evidence="1" key="2">
    <citation type="journal article" date="2015" name="Data Brief">
        <title>Shoot transcriptome of the giant reed, Arundo donax.</title>
        <authorList>
            <person name="Barrero R.A."/>
            <person name="Guerrero F.D."/>
            <person name="Moolhuijzen P."/>
            <person name="Goolsby J.A."/>
            <person name="Tidwell J."/>
            <person name="Bellgard S.E."/>
            <person name="Bellgard M.I."/>
        </authorList>
    </citation>
    <scope>NUCLEOTIDE SEQUENCE</scope>
    <source>
        <tissue evidence="1">Shoot tissue taken approximately 20 cm above the soil surface</tissue>
    </source>
</reference>
<name>A0A0A9CVP5_ARUDO</name>
<proteinExistence type="predicted"/>
<organism evidence="1">
    <name type="scientific">Arundo donax</name>
    <name type="common">Giant reed</name>
    <name type="synonym">Donax arundinaceus</name>
    <dbReference type="NCBI Taxonomy" id="35708"/>
    <lineage>
        <taxon>Eukaryota</taxon>
        <taxon>Viridiplantae</taxon>
        <taxon>Streptophyta</taxon>
        <taxon>Embryophyta</taxon>
        <taxon>Tracheophyta</taxon>
        <taxon>Spermatophyta</taxon>
        <taxon>Magnoliopsida</taxon>
        <taxon>Liliopsida</taxon>
        <taxon>Poales</taxon>
        <taxon>Poaceae</taxon>
        <taxon>PACMAD clade</taxon>
        <taxon>Arundinoideae</taxon>
        <taxon>Arundineae</taxon>
        <taxon>Arundo</taxon>
    </lineage>
</organism>
<evidence type="ECO:0000313" key="1">
    <source>
        <dbReference type="EMBL" id="JAD79626.1"/>
    </source>
</evidence>
<dbReference type="AlphaFoldDB" id="A0A0A9CVP5"/>
<accession>A0A0A9CVP5</accession>